<dbReference type="OrthoDB" id="272357at2759"/>
<protein>
    <recommendedName>
        <fullName evidence="9">HIT-type domain-containing protein</fullName>
    </recommendedName>
</protein>
<accession>A0A067QCH0</accession>
<evidence type="ECO:0000313" key="10">
    <source>
        <dbReference type="EMBL" id="KDQ64654.1"/>
    </source>
</evidence>
<dbReference type="HOGENOM" id="CLU_025524_1_0_1"/>
<dbReference type="FunCoup" id="A0A067QCH0">
    <property type="interactions" value="16"/>
</dbReference>
<reference evidence="11" key="1">
    <citation type="journal article" date="2014" name="Proc. Natl. Acad. Sci. U.S.A.">
        <title>Extensive sampling of basidiomycete genomes demonstrates inadequacy of the white-rot/brown-rot paradigm for wood decay fungi.</title>
        <authorList>
            <person name="Riley R."/>
            <person name="Salamov A.A."/>
            <person name="Brown D.W."/>
            <person name="Nagy L.G."/>
            <person name="Floudas D."/>
            <person name="Held B.W."/>
            <person name="Levasseur A."/>
            <person name="Lombard V."/>
            <person name="Morin E."/>
            <person name="Otillar R."/>
            <person name="Lindquist E.A."/>
            <person name="Sun H."/>
            <person name="LaButti K.M."/>
            <person name="Schmutz J."/>
            <person name="Jabbour D."/>
            <person name="Luo H."/>
            <person name="Baker S.E."/>
            <person name="Pisabarro A.G."/>
            <person name="Walton J.D."/>
            <person name="Blanchette R.A."/>
            <person name="Henrissat B."/>
            <person name="Martin F."/>
            <person name="Cullen D."/>
            <person name="Hibbett D.S."/>
            <person name="Grigoriev I.V."/>
        </authorList>
    </citation>
    <scope>NUCLEOTIDE SEQUENCE [LARGE SCALE GENOMIC DNA]</scope>
    <source>
        <strain evidence="11">MUCL 33604</strain>
    </source>
</reference>
<dbReference type="Pfam" id="PF04438">
    <property type="entry name" value="zf-HIT"/>
    <property type="match status" value="1"/>
</dbReference>
<evidence type="ECO:0000259" key="9">
    <source>
        <dbReference type="PROSITE" id="PS51083"/>
    </source>
</evidence>
<sequence>MAETILSLPEASTSAKPLHCAICNNESAIYTCPRCAVRSCSAQCSASHKVSTGCSGVRNKAAYVPINQYSWGTMMDDYVFLEEVGRKVGEWGKQIGEGGLAVGSGDGGRGGRGAMSMRSRGRGRGGMRGSGRTKRDVLKMQLDFRDIDMEGLPTGMAKRKLNQSTWDFKNKTGLLTIEFKFHRPRDPSAPSSQPPEPPLTLLTHRNSLDSTLWSIIQQLATQRGKSKKEDSPTSWLKSLVYPDPDDPESFTPPSILMPATADSLPSHGRDRLESRGYYRVDPTQQLETVLRFKSFVEFPTFEVWEDGAFAGIIIDGNGEIQRDGGEDRRPKRRKMNLKEGRTAISGLLAGYGSEGGEDDGEDMNVLDALGEYAESGEDEEQPPFVRTGGSEGPHEQGDGVEDYNALIEKIRLAQKELGESDDAEELDWSDS</sequence>
<feature type="domain" description="HIT-type" evidence="9">
    <location>
        <begin position="20"/>
        <end position="54"/>
    </location>
</feature>
<dbReference type="PANTHER" id="PTHR13483">
    <property type="entry name" value="BOX C_D SNORNA PROTEIN 1-RELATED"/>
    <property type="match status" value="1"/>
</dbReference>
<proteinExistence type="inferred from homology"/>
<dbReference type="GO" id="GO:0000492">
    <property type="term" value="P:box C/D snoRNP assembly"/>
    <property type="evidence" value="ECO:0007669"/>
    <property type="project" value="TreeGrafter"/>
</dbReference>
<evidence type="ECO:0000256" key="3">
    <source>
        <dbReference type="ARBA" id="ARBA00022771"/>
    </source>
</evidence>
<dbReference type="GO" id="GO:0008270">
    <property type="term" value="F:zinc ion binding"/>
    <property type="evidence" value="ECO:0007669"/>
    <property type="project" value="UniProtKB-UniRule"/>
</dbReference>
<dbReference type="EMBL" id="KL197709">
    <property type="protein sequence ID" value="KDQ64654.1"/>
    <property type="molecule type" value="Genomic_DNA"/>
</dbReference>
<dbReference type="InterPro" id="IPR051639">
    <property type="entry name" value="BCD1"/>
</dbReference>
<keyword evidence="1" id="KW-0597">Phosphoprotein</keyword>
<evidence type="ECO:0000256" key="5">
    <source>
        <dbReference type="ARBA" id="ARBA00049598"/>
    </source>
</evidence>
<feature type="region of interest" description="Disordered" evidence="8">
    <location>
        <begin position="369"/>
        <end position="403"/>
    </location>
</feature>
<dbReference type="Gene3D" id="3.30.60.190">
    <property type="match status" value="1"/>
</dbReference>
<comment type="function">
    <text evidence="5">Required for box C/D snoRNAs accumulation involved in snoRNA processing, snoRNA transport to the nucleolus and ribosome biogenesis.</text>
</comment>
<dbReference type="GO" id="GO:0070761">
    <property type="term" value="C:pre-snoRNP complex"/>
    <property type="evidence" value="ECO:0007669"/>
    <property type="project" value="TreeGrafter"/>
</dbReference>
<dbReference type="Proteomes" id="UP000027265">
    <property type="component" value="Unassembled WGS sequence"/>
</dbReference>
<evidence type="ECO:0000256" key="8">
    <source>
        <dbReference type="SAM" id="MobiDB-lite"/>
    </source>
</evidence>
<name>A0A067QCH0_9AGAM</name>
<comment type="similarity">
    <text evidence="6">Belongs to the BCD1 family.</text>
</comment>
<evidence type="ECO:0000256" key="7">
    <source>
        <dbReference type="PROSITE-ProRule" id="PRU00453"/>
    </source>
</evidence>
<dbReference type="InterPro" id="IPR057721">
    <property type="entry name" value="BCD1_alpha/beta"/>
</dbReference>
<dbReference type="AlphaFoldDB" id="A0A067QCH0"/>
<dbReference type="InterPro" id="IPR007529">
    <property type="entry name" value="Znf_HIT"/>
</dbReference>
<evidence type="ECO:0000313" key="11">
    <source>
        <dbReference type="Proteomes" id="UP000027265"/>
    </source>
</evidence>
<keyword evidence="2" id="KW-0479">Metal-binding</keyword>
<dbReference type="InParanoid" id="A0A067QCH0"/>
<feature type="region of interest" description="Disordered" evidence="8">
    <location>
        <begin position="99"/>
        <end position="133"/>
    </location>
</feature>
<keyword evidence="4" id="KW-0862">Zinc</keyword>
<dbReference type="PROSITE" id="PS51083">
    <property type="entry name" value="ZF_HIT"/>
    <property type="match status" value="1"/>
</dbReference>
<feature type="compositionally biased region" description="Gly residues" evidence="8">
    <location>
        <begin position="99"/>
        <end position="113"/>
    </location>
</feature>
<evidence type="ECO:0000256" key="4">
    <source>
        <dbReference type="ARBA" id="ARBA00022833"/>
    </source>
</evidence>
<dbReference type="SUPFAM" id="SSF144232">
    <property type="entry name" value="HIT/MYND zinc finger-like"/>
    <property type="match status" value="1"/>
</dbReference>
<evidence type="ECO:0000256" key="6">
    <source>
        <dbReference type="ARBA" id="ARBA00049654"/>
    </source>
</evidence>
<dbReference type="GO" id="GO:0000463">
    <property type="term" value="P:maturation of LSU-rRNA from tricistronic rRNA transcript (SSU-rRNA, 5.8S rRNA, LSU-rRNA)"/>
    <property type="evidence" value="ECO:0007669"/>
    <property type="project" value="TreeGrafter"/>
</dbReference>
<gene>
    <name evidence="10" type="ORF">JAAARDRAFT_117782</name>
</gene>
<evidence type="ECO:0000256" key="1">
    <source>
        <dbReference type="ARBA" id="ARBA00022553"/>
    </source>
</evidence>
<evidence type="ECO:0000256" key="2">
    <source>
        <dbReference type="ARBA" id="ARBA00022723"/>
    </source>
</evidence>
<keyword evidence="3 7" id="KW-0863">Zinc-finger</keyword>
<keyword evidence="11" id="KW-1185">Reference proteome</keyword>
<dbReference type="GO" id="GO:0048254">
    <property type="term" value="P:snoRNA localization"/>
    <property type="evidence" value="ECO:0007669"/>
    <property type="project" value="TreeGrafter"/>
</dbReference>
<dbReference type="CDD" id="cd23023">
    <property type="entry name" value="zf-HIT_BCD1"/>
    <property type="match status" value="1"/>
</dbReference>
<dbReference type="STRING" id="933084.A0A067QCH0"/>
<dbReference type="PANTHER" id="PTHR13483:SF3">
    <property type="entry name" value="BOX C_D SNORNA PROTEIN 1"/>
    <property type="match status" value="1"/>
</dbReference>
<dbReference type="GO" id="GO:0005634">
    <property type="term" value="C:nucleus"/>
    <property type="evidence" value="ECO:0007669"/>
    <property type="project" value="TreeGrafter"/>
</dbReference>
<dbReference type="Pfam" id="PF25790">
    <property type="entry name" value="BCD1"/>
    <property type="match status" value="1"/>
</dbReference>
<organism evidence="10 11">
    <name type="scientific">Jaapia argillacea MUCL 33604</name>
    <dbReference type="NCBI Taxonomy" id="933084"/>
    <lineage>
        <taxon>Eukaryota</taxon>
        <taxon>Fungi</taxon>
        <taxon>Dikarya</taxon>
        <taxon>Basidiomycota</taxon>
        <taxon>Agaricomycotina</taxon>
        <taxon>Agaricomycetes</taxon>
        <taxon>Agaricomycetidae</taxon>
        <taxon>Jaapiales</taxon>
        <taxon>Jaapiaceae</taxon>
        <taxon>Jaapia</taxon>
    </lineage>
</organism>